<organism evidence="1">
    <name type="scientific">Anguilla anguilla</name>
    <name type="common">European freshwater eel</name>
    <name type="synonym">Muraena anguilla</name>
    <dbReference type="NCBI Taxonomy" id="7936"/>
    <lineage>
        <taxon>Eukaryota</taxon>
        <taxon>Metazoa</taxon>
        <taxon>Chordata</taxon>
        <taxon>Craniata</taxon>
        <taxon>Vertebrata</taxon>
        <taxon>Euteleostomi</taxon>
        <taxon>Actinopterygii</taxon>
        <taxon>Neopterygii</taxon>
        <taxon>Teleostei</taxon>
        <taxon>Anguilliformes</taxon>
        <taxon>Anguillidae</taxon>
        <taxon>Anguilla</taxon>
    </lineage>
</organism>
<dbReference type="EMBL" id="GBXM01026300">
    <property type="protein sequence ID" value="JAH82277.1"/>
    <property type="molecule type" value="Transcribed_RNA"/>
</dbReference>
<reference evidence="1" key="1">
    <citation type="submission" date="2014-11" db="EMBL/GenBank/DDBJ databases">
        <authorList>
            <person name="Amaro Gonzalez C."/>
        </authorList>
    </citation>
    <scope>NUCLEOTIDE SEQUENCE</scope>
</reference>
<proteinExistence type="predicted"/>
<protein>
    <submittedName>
        <fullName evidence="1">Uncharacterized protein</fullName>
    </submittedName>
</protein>
<evidence type="ECO:0000313" key="1">
    <source>
        <dbReference type="EMBL" id="JAH82277.1"/>
    </source>
</evidence>
<dbReference type="EMBL" id="GBXM01035295">
    <property type="protein sequence ID" value="JAH73282.1"/>
    <property type="molecule type" value="Transcribed_RNA"/>
</dbReference>
<sequence length="20" mass="2524">MLLRYYFKIISVIKCYILIM</sequence>
<dbReference type="AlphaFoldDB" id="A0A0E9VW68"/>
<reference evidence="1" key="2">
    <citation type="journal article" date="2015" name="Fish Shellfish Immunol.">
        <title>Early steps in the European eel (Anguilla anguilla)-Vibrio vulnificus interaction in the gills: Role of the RtxA13 toxin.</title>
        <authorList>
            <person name="Callol A."/>
            <person name="Pajuelo D."/>
            <person name="Ebbesson L."/>
            <person name="Teles M."/>
            <person name="MacKenzie S."/>
            <person name="Amaro C."/>
        </authorList>
    </citation>
    <scope>NUCLEOTIDE SEQUENCE</scope>
</reference>
<name>A0A0E9VW68_ANGAN</name>
<accession>A0A0E9VW68</accession>